<sequence>MHCSIYLQWPFPKVLKFKLRIMKQKKITEELKFTSQKIDACPNNCMLFRGEDSIPKTAVSKGVLVSKYPEVKVDNVPLGRDDSKIFVTDAIYPNYEFRRSGSKKALKLGQMVGKCVAWPKSNVMDIMSVPGNVATSI</sequence>
<evidence type="ECO:0000313" key="2">
    <source>
        <dbReference type="Proteomes" id="UP001454036"/>
    </source>
</evidence>
<dbReference type="AlphaFoldDB" id="A0AAV3QRJ3"/>
<name>A0AAV3QRJ3_LITER</name>
<accession>A0AAV3QRJ3</accession>
<proteinExistence type="predicted"/>
<gene>
    <name evidence="1" type="ORF">LIER_20953</name>
</gene>
<dbReference type="Proteomes" id="UP001454036">
    <property type="component" value="Unassembled WGS sequence"/>
</dbReference>
<keyword evidence="2" id="KW-1185">Reference proteome</keyword>
<dbReference type="EMBL" id="BAABME010005423">
    <property type="protein sequence ID" value="GAA0165587.1"/>
    <property type="molecule type" value="Genomic_DNA"/>
</dbReference>
<organism evidence="1 2">
    <name type="scientific">Lithospermum erythrorhizon</name>
    <name type="common">Purple gromwell</name>
    <name type="synonym">Lithospermum officinale var. erythrorhizon</name>
    <dbReference type="NCBI Taxonomy" id="34254"/>
    <lineage>
        <taxon>Eukaryota</taxon>
        <taxon>Viridiplantae</taxon>
        <taxon>Streptophyta</taxon>
        <taxon>Embryophyta</taxon>
        <taxon>Tracheophyta</taxon>
        <taxon>Spermatophyta</taxon>
        <taxon>Magnoliopsida</taxon>
        <taxon>eudicotyledons</taxon>
        <taxon>Gunneridae</taxon>
        <taxon>Pentapetalae</taxon>
        <taxon>asterids</taxon>
        <taxon>lamiids</taxon>
        <taxon>Boraginales</taxon>
        <taxon>Boraginaceae</taxon>
        <taxon>Boraginoideae</taxon>
        <taxon>Lithospermeae</taxon>
        <taxon>Lithospermum</taxon>
    </lineage>
</organism>
<evidence type="ECO:0008006" key="3">
    <source>
        <dbReference type="Google" id="ProtNLM"/>
    </source>
</evidence>
<evidence type="ECO:0000313" key="1">
    <source>
        <dbReference type="EMBL" id="GAA0165587.1"/>
    </source>
</evidence>
<reference evidence="1 2" key="1">
    <citation type="submission" date="2024-01" db="EMBL/GenBank/DDBJ databases">
        <title>The complete chloroplast genome sequence of Lithospermum erythrorhizon: insights into the phylogenetic relationship among Boraginaceae species and the maternal lineages of purple gromwells.</title>
        <authorList>
            <person name="Okada T."/>
            <person name="Watanabe K."/>
        </authorList>
    </citation>
    <scope>NUCLEOTIDE SEQUENCE [LARGE SCALE GENOMIC DNA]</scope>
</reference>
<protein>
    <recommendedName>
        <fullName evidence="3">Transposase</fullName>
    </recommendedName>
</protein>
<comment type="caution">
    <text evidence="1">The sequence shown here is derived from an EMBL/GenBank/DDBJ whole genome shotgun (WGS) entry which is preliminary data.</text>
</comment>